<gene>
    <name evidence="3" type="ORF">E6C70_05235</name>
</gene>
<keyword evidence="1" id="KW-0472">Membrane</keyword>
<keyword evidence="4" id="KW-1185">Reference proteome</keyword>
<keyword evidence="1" id="KW-1133">Transmembrane helix</keyword>
<feature type="transmembrane region" description="Helical" evidence="1">
    <location>
        <begin position="101"/>
        <end position="119"/>
    </location>
</feature>
<sequence>MTASRPGSVTFVAVLTYINAIFAIVGGIIILIALTDRSLATAASGNPAITGWTSIALGVITLAVAYGLLRGSGLSRTLVTVIMLLSVVNGVIAMYSGAITSGVVSIVWALVIIGLLFTARANEFFRS</sequence>
<comment type="caution">
    <text evidence="3">The sequence shown here is derived from an EMBL/GenBank/DDBJ whole genome shotgun (WGS) entry which is preliminary data.</text>
</comment>
<evidence type="ECO:0000313" key="4">
    <source>
        <dbReference type="Proteomes" id="UP000307380"/>
    </source>
</evidence>
<dbReference type="OrthoDB" id="4981655at2"/>
<evidence type="ECO:0000313" key="3">
    <source>
        <dbReference type="EMBL" id="THG35893.1"/>
    </source>
</evidence>
<protein>
    <recommendedName>
        <fullName evidence="2">DUF7144 domain-containing protein</fullName>
    </recommendedName>
</protein>
<feature type="domain" description="DUF7144" evidence="2">
    <location>
        <begin position="9"/>
        <end position="116"/>
    </location>
</feature>
<organism evidence="3 4">
    <name type="scientific">Orlajensenia flava</name>
    <dbReference type="NCBI Taxonomy" id="2565934"/>
    <lineage>
        <taxon>Bacteria</taxon>
        <taxon>Bacillati</taxon>
        <taxon>Actinomycetota</taxon>
        <taxon>Actinomycetes</taxon>
        <taxon>Micrococcales</taxon>
        <taxon>Microbacteriaceae</taxon>
        <taxon>Orlajensenia</taxon>
    </lineage>
</organism>
<evidence type="ECO:0000259" key="2">
    <source>
        <dbReference type="Pfam" id="PF23636"/>
    </source>
</evidence>
<dbReference type="Proteomes" id="UP000307380">
    <property type="component" value="Unassembled WGS sequence"/>
</dbReference>
<feature type="transmembrane region" description="Helical" evidence="1">
    <location>
        <begin position="76"/>
        <end position="95"/>
    </location>
</feature>
<dbReference type="InterPro" id="IPR055568">
    <property type="entry name" value="DUF7144"/>
</dbReference>
<dbReference type="AlphaFoldDB" id="A0A4S4FYG6"/>
<reference evidence="3 4" key="1">
    <citation type="submission" date="2019-04" db="EMBL/GenBank/DDBJ databases">
        <authorList>
            <person name="Jiang L."/>
        </authorList>
    </citation>
    <scope>NUCLEOTIDE SEQUENCE [LARGE SCALE GENOMIC DNA]</scope>
    <source>
        <strain evidence="3 4">YIM 131861</strain>
    </source>
</reference>
<feature type="transmembrane region" description="Helical" evidence="1">
    <location>
        <begin position="49"/>
        <end position="69"/>
    </location>
</feature>
<keyword evidence="1" id="KW-0812">Transmembrane</keyword>
<dbReference type="Pfam" id="PF23636">
    <property type="entry name" value="DUF7144"/>
    <property type="match status" value="1"/>
</dbReference>
<dbReference type="EMBL" id="SSSN01000003">
    <property type="protein sequence ID" value="THG35893.1"/>
    <property type="molecule type" value="Genomic_DNA"/>
</dbReference>
<feature type="transmembrane region" description="Helical" evidence="1">
    <location>
        <begin position="12"/>
        <end position="34"/>
    </location>
</feature>
<evidence type="ECO:0000256" key="1">
    <source>
        <dbReference type="SAM" id="Phobius"/>
    </source>
</evidence>
<name>A0A4S4FYG6_9MICO</name>
<proteinExistence type="predicted"/>
<accession>A0A4S4FYG6</accession>